<name>A0AAN8FP68_TRICO</name>
<proteinExistence type="predicted"/>
<protein>
    <submittedName>
        <fullName evidence="2">Beta-lactamase domain-containing protein</fullName>
    </submittedName>
</protein>
<dbReference type="Proteomes" id="UP001331761">
    <property type="component" value="Unassembled WGS sequence"/>
</dbReference>
<feature type="chain" id="PRO_5042869139" evidence="1">
    <location>
        <begin position="22"/>
        <end position="201"/>
    </location>
</feature>
<dbReference type="EMBL" id="WIXE01006208">
    <property type="protein sequence ID" value="KAK5981510.1"/>
    <property type="molecule type" value="Genomic_DNA"/>
</dbReference>
<accession>A0AAN8FP68</accession>
<evidence type="ECO:0000313" key="2">
    <source>
        <dbReference type="EMBL" id="KAK5981510.1"/>
    </source>
</evidence>
<gene>
    <name evidence="2" type="ORF">GCK32_013660</name>
</gene>
<sequence>MSTLVYVLVTVFSTVPSYNSAALVQYQLSELWRQRTRVDVHLFPTLSSPVYPSFAGFPYDNGVGRVHMTSDDVKKFAADLNDTEISSVCSYVYLGSTFYVVNTVPSTDDEVEVSLNLTLMELEAMTDEMITRSMKPSHICRGSDGLHQVVWRGGPKKYLRHYIVQESEIKAILREDIKYGQHGYYPISLQARGEFSHRNEY</sequence>
<comment type="caution">
    <text evidence="2">The sequence shown here is derived from an EMBL/GenBank/DDBJ whole genome shotgun (WGS) entry which is preliminary data.</text>
</comment>
<keyword evidence="1" id="KW-0732">Signal</keyword>
<feature type="signal peptide" evidence="1">
    <location>
        <begin position="1"/>
        <end position="21"/>
    </location>
</feature>
<evidence type="ECO:0000313" key="3">
    <source>
        <dbReference type="Proteomes" id="UP001331761"/>
    </source>
</evidence>
<dbReference type="AlphaFoldDB" id="A0AAN8FP68"/>
<organism evidence="2 3">
    <name type="scientific">Trichostrongylus colubriformis</name>
    <name type="common">Black scour worm</name>
    <dbReference type="NCBI Taxonomy" id="6319"/>
    <lineage>
        <taxon>Eukaryota</taxon>
        <taxon>Metazoa</taxon>
        <taxon>Ecdysozoa</taxon>
        <taxon>Nematoda</taxon>
        <taxon>Chromadorea</taxon>
        <taxon>Rhabditida</taxon>
        <taxon>Rhabditina</taxon>
        <taxon>Rhabditomorpha</taxon>
        <taxon>Strongyloidea</taxon>
        <taxon>Trichostrongylidae</taxon>
        <taxon>Trichostrongylus</taxon>
    </lineage>
</organism>
<reference evidence="2 3" key="1">
    <citation type="submission" date="2019-10" db="EMBL/GenBank/DDBJ databases">
        <title>Assembly and Annotation for the nematode Trichostrongylus colubriformis.</title>
        <authorList>
            <person name="Martin J."/>
        </authorList>
    </citation>
    <scope>NUCLEOTIDE SEQUENCE [LARGE SCALE GENOMIC DNA]</scope>
    <source>
        <strain evidence="2">G859</strain>
        <tissue evidence="2">Whole worm</tissue>
    </source>
</reference>
<keyword evidence="3" id="KW-1185">Reference proteome</keyword>
<evidence type="ECO:0000256" key="1">
    <source>
        <dbReference type="SAM" id="SignalP"/>
    </source>
</evidence>